<feature type="compositionally biased region" description="Basic and acidic residues" evidence="1">
    <location>
        <begin position="713"/>
        <end position="724"/>
    </location>
</feature>
<comment type="caution">
    <text evidence="3">The sequence shown here is derived from an EMBL/GenBank/DDBJ whole genome shotgun (WGS) entry which is preliminary data.</text>
</comment>
<feature type="compositionally biased region" description="Low complexity" evidence="1">
    <location>
        <begin position="743"/>
        <end position="752"/>
    </location>
</feature>
<feature type="domain" description="MINDY deubiquitinase" evidence="2">
    <location>
        <begin position="329"/>
        <end position="609"/>
    </location>
</feature>
<feature type="region of interest" description="Disordered" evidence="1">
    <location>
        <begin position="200"/>
        <end position="220"/>
    </location>
</feature>
<dbReference type="AlphaFoldDB" id="A0A168BCD6"/>
<dbReference type="Pfam" id="PF04424">
    <property type="entry name" value="MINDY_DUB"/>
    <property type="match status" value="1"/>
</dbReference>
<dbReference type="InterPro" id="IPR033979">
    <property type="entry name" value="MINDY_domain"/>
</dbReference>
<protein>
    <recommendedName>
        <fullName evidence="2">MINDY deubiquitinase domain-containing protein</fullName>
    </recommendedName>
</protein>
<feature type="region of interest" description="Disordered" evidence="1">
    <location>
        <begin position="1"/>
        <end position="164"/>
    </location>
</feature>
<keyword evidence="4" id="KW-1185">Reference proteome</keyword>
<feature type="region of interest" description="Disordered" evidence="1">
    <location>
        <begin position="666"/>
        <end position="788"/>
    </location>
</feature>
<evidence type="ECO:0000256" key="1">
    <source>
        <dbReference type="SAM" id="MobiDB-lite"/>
    </source>
</evidence>
<dbReference type="PANTHER" id="PTHR18063:SF6">
    <property type="entry name" value="UBIQUITIN CARBOXYL-TERMINAL HYDROLASE"/>
    <property type="match status" value="1"/>
</dbReference>
<evidence type="ECO:0000313" key="4">
    <source>
        <dbReference type="Proteomes" id="UP000242877"/>
    </source>
</evidence>
<dbReference type="VEuPathDB" id="FungiDB:AAP_01599"/>
<accession>A0A168BCD6</accession>
<feature type="compositionally biased region" description="Basic and acidic residues" evidence="1">
    <location>
        <begin position="778"/>
        <end position="788"/>
    </location>
</feature>
<dbReference type="EMBL" id="AZGZ01000005">
    <property type="protein sequence ID" value="KZZ95111.1"/>
    <property type="molecule type" value="Genomic_DNA"/>
</dbReference>
<feature type="compositionally biased region" description="Basic and acidic residues" evidence="1">
    <location>
        <begin position="1"/>
        <end position="19"/>
    </location>
</feature>
<reference evidence="3 4" key="1">
    <citation type="journal article" date="2016" name="Genome Biol. Evol.">
        <title>Divergent and convergent evolution of fungal pathogenicity.</title>
        <authorList>
            <person name="Shang Y."/>
            <person name="Xiao G."/>
            <person name="Zheng P."/>
            <person name="Cen K."/>
            <person name="Zhan S."/>
            <person name="Wang C."/>
        </authorList>
    </citation>
    <scope>NUCLEOTIDE SEQUENCE [LARGE SCALE GENOMIC DNA]</scope>
    <source>
        <strain evidence="3 4">ARSEF 7405</strain>
    </source>
</reference>
<organism evidence="3 4">
    <name type="scientific">Ascosphaera apis ARSEF 7405</name>
    <dbReference type="NCBI Taxonomy" id="392613"/>
    <lineage>
        <taxon>Eukaryota</taxon>
        <taxon>Fungi</taxon>
        <taxon>Dikarya</taxon>
        <taxon>Ascomycota</taxon>
        <taxon>Pezizomycotina</taxon>
        <taxon>Eurotiomycetes</taxon>
        <taxon>Eurotiomycetidae</taxon>
        <taxon>Onygenales</taxon>
        <taxon>Ascosphaeraceae</taxon>
        <taxon>Ascosphaera</taxon>
    </lineage>
</organism>
<feature type="compositionally biased region" description="Low complexity" evidence="1">
    <location>
        <begin position="759"/>
        <end position="771"/>
    </location>
</feature>
<dbReference type="OrthoDB" id="10261212at2759"/>
<sequence length="788" mass="85757">MSGDEEHTSTPSKPVEHDAYAYIPTNTETDNNNDEHYDGNKTDPTDWIEPLLARENVNKVQNPGMTASATALQVPVPAPPSRAVSEKENWSTHSIRPSTDQHDDVDRLHRGGASSSSSMTTVSARSSLQMGSNPFRARMMQQQPQPHQKQDDQADGGGDSEEQRRGLFSYTDSYYYVAASMAIGDALSLKAERLSIRDDESGFGQTSTAGHNQQQQQLTDQTNIETIPQASLNYNPTATTTATAAAPQEQPLPHSSSQEPLPSTSKPTSAPMISTTQQPPWSSVGQDTEATASQSTTAPVPSTSTSTPTHPTHTTTALSKSQEEQRKETYAIRHIIWKRTTSSPAQNVSILVQNENGPCPLLALVNAIVLRTKPTVKSPVAKALEHRERISLGLLIQALLEELLNTMDEELPDIADLGNFLTMLHTGMNVNPCLMADSDLDPKSGYFQNTTDVNLYSSFGVPLVHGWLAPPQSETASSLQRTKATYYEDIELLEIESDTFTDRILRGEELSPAEEMRMLDIERILRFTKVENATQISEFGLERLRDALQPGSISVLFRNNHFATLYKHPEMKTLFVLVSDAGFASRKEVVWESLDDVRGSRTRFFSGDFLPVGGENAGGSSSGAHAAATTATSALISLENQDPNVKTTEQEDADYAYALQLRYQEEEEAARRRQSGSRSSRSGRTPREQQQQQQSRGRGSGAPRPPPPTYEQSRFDRRLVSKAEKARRRESRRAGAGGREGDSTGTNAAAASSGGGNAAGSSAPSTAQSTGSGKGAAKKKDDHGCSMM</sequence>
<dbReference type="Proteomes" id="UP000242877">
    <property type="component" value="Unassembled WGS sequence"/>
</dbReference>
<feature type="region of interest" description="Disordered" evidence="1">
    <location>
        <begin position="241"/>
        <end position="325"/>
    </location>
</feature>
<feature type="compositionally biased region" description="Basic and acidic residues" evidence="1">
    <location>
        <begin position="33"/>
        <end position="44"/>
    </location>
</feature>
<feature type="compositionally biased region" description="Polar residues" evidence="1">
    <location>
        <begin position="253"/>
        <end position="289"/>
    </location>
</feature>
<feature type="compositionally biased region" description="Basic and acidic residues" evidence="1">
    <location>
        <begin position="99"/>
        <end position="109"/>
    </location>
</feature>
<feature type="compositionally biased region" description="Low complexity" evidence="1">
    <location>
        <begin position="111"/>
        <end position="127"/>
    </location>
</feature>
<proteinExistence type="predicted"/>
<gene>
    <name evidence="3" type="ORF">AAP_01599</name>
</gene>
<feature type="compositionally biased region" description="Polar residues" evidence="1">
    <location>
        <begin position="203"/>
        <end position="220"/>
    </location>
</feature>
<feature type="compositionally biased region" description="Low complexity" evidence="1">
    <location>
        <begin position="290"/>
        <end position="317"/>
    </location>
</feature>
<dbReference type="GO" id="GO:0004843">
    <property type="term" value="F:cysteine-type deubiquitinase activity"/>
    <property type="evidence" value="ECO:0007669"/>
    <property type="project" value="InterPro"/>
</dbReference>
<dbReference type="GO" id="GO:0071108">
    <property type="term" value="P:protein K48-linked deubiquitination"/>
    <property type="evidence" value="ECO:0007669"/>
    <property type="project" value="TreeGrafter"/>
</dbReference>
<dbReference type="GO" id="GO:0016807">
    <property type="term" value="F:cysteine-type carboxypeptidase activity"/>
    <property type="evidence" value="ECO:0007669"/>
    <property type="project" value="TreeGrafter"/>
</dbReference>
<feature type="compositionally biased region" description="Polar residues" evidence="1">
    <location>
        <begin position="58"/>
        <end position="71"/>
    </location>
</feature>
<dbReference type="PANTHER" id="PTHR18063">
    <property type="entry name" value="NF-E2 INDUCIBLE PROTEIN"/>
    <property type="match status" value="1"/>
</dbReference>
<dbReference type="GO" id="GO:1990380">
    <property type="term" value="F:K48-linked deubiquitinase activity"/>
    <property type="evidence" value="ECO:0007669"/>
    <property type="project" value="InterPro"/>
</dbReference>
<name>A0A168BCD6_9EURO</name>
<evidence type="ECO:0000259" key="2">
    <source>
        <dbReference type="Pfam" id="PF04424"/>
    </source>
</evidence>
<dbReference type="GO" id="GO:0005829">
    <property type="term" value="C:cytosol"/>
    <property type="evidence" value="ECO:0007669"/>
    <property type="project" value="TreeGrafter"/>
</dbReference>
<dbReference type="InterPro" id="IPR007518">
    <property type="entry name" value="MINDY"/>
</dbReference>
<feature type="compositionally biased region" description="Low complexity" evidence="1">
    <location>
        <begin position="676"/>
        <end position="697"/>
    </location>
</feature>
<dbReference type="GO" id="GO:0071944">
    <property type="term" value="C:cell periphery"/>
    <property type="evidence" value="ECO:0007669"/>
    <property type="project" value="TreeGrafter"/>
</dbReference>
<evidence type="ECO:0000313" key="3">
    <source>
        <dbReference type="EMBL" id="KZZ95111.1"/>
    </source>
</evidence>